<organism evidence="2 3">
    <name type="scientific">Roseomonas populi</name>
    <dbReference type="NCBI Taxonomy" id="3121582"/>
    <lineage>
        <taxon>Bacteria</taxon>
        <taxon>Pseudomonadati</taxon>
        <taxon>Pseudomonadota</taxon>
        <taxon>Alphaproteobacteria</taxon>
        <taxon>Acetobacterales</taxon>
        <taxon>Roseomonadaceae</taxon>
        <taxon>Roseomonas</taxon>
    </lineage>
</organism>
<dbReference type="InterPro" id="IPR042100">
    <property type="entry name" value="Bug_dom1"/>
</dbReference>
<dbReference type="SUPFAM" id="SSF53850">
    <property type="entry name" value="Periplasmic binding protein-like II"/>
    <property type="match status" value="1"/>
</dbReference>
<evidence type="ECO:0000313" key="3">
    <source>
        <dbReference type="Proteomes" id="UP001524642"/>
    </source>
</evidence>
<dbReference type="InterPro" id="IPR005064">
    <property type="entry name" value="BUG"/>
</dbReference>
<dbReference type="Pfam" id="PF03401">
    <property type="entry name" value="TctC"/>
    <property type="match status" value="1"/>
</dbReference>
<comment type="similarity">
    <text evidence="1">Belongs to the UPF0065 (bug) family.</text>
</comment>
<dbReference type="Gene3D" id="3.40.190.150">
    <property type="entry name" value="Bordetella uptake gene, domain 1"/>
    <property type="match status" value="1"/>
</dbReference>
<name>A0ABT1X837_9PROT</name>
<evidence type="ECO:0000256" key="1">
    <source>
        <dbReference type="ARBA" id="ARBA00006987"/>
    </source>
</evidence>
<dbReference type="EMBL" id="JANJOU010000016">
    <property type="protein sequence ID" value="MCR0983874.1"/>
    <property type="molecule type" value="Genomic_DNA"/>
</dbReference>
<dbReference type="PANTHER" id="PTHR42928">
    <property type="entry name" value="TRICARBOXYLATE-BINDING PROTEIN"/>
    <property type="match status" value="1"/>
</dbReference>
<gene>
    <name evidence="2" type="ORF">NRP21_17610</name>
</gene>
<dbReference type="RefSeq" id="WP_257717538.1">
    <property type="nucleotide sequence ID" value="NZ_JANJOU010000016.1"/>
</dbReference>
<dbReference type="PIRSF" id="PIRSF017082">
    <property type="entry name" value="YflP"/>
    <property type="match status" value="1"/>
</dbReference>
<protein>
    <submittedName>
        <fullName evidence="2">Tripartite tricarboxylate transporter substrate binding protein</fullName>
    </submittedName>
</protein>
<evidence type="ECO:0000313" key="2">
    <source>
        <dbReference type="EMBL" id="MCR0983874.1"/>
    </source>
</evidence>
<dbReference type="Gene3D" id="3.40.190.10">
    <property type="entry name" value="Periplasmic binding protein-like II"/>
    <property type="match status" value="1"/>
</dbReference>
<reference evidence="2 3" key="1">
    <citation type="submission" date="2022-06" db="EMBL/GenBank/DDBJ databases">
        <title>Roseomonas CN29.</title>
        <authorList>
            <person name="Cheng Y."/>
            <person name="He X."/>
        </authorList>
    </citation>
    <scope>NUCLEOTIDE SEQUENCE [LARGE SCALE GENOMIC DNA]</scope>
    <source>
        <strain evidence="2 3">CN29</strain>
    </source>
</reference>
<proteinExistence type="inferred from homology"/>
<comment type="caution">
    <text evidence="2">The sequence shown here is derived from an EMBL/GenBank/DDBJ whole genome shotgun (WGS) entry which is preliminary data.</text>
</comment>
<accession>A0ABT1X837</accession>
<dbReference type="PANTHER" id="PTHR42928:SF5">
    <property type="entry name" value="BLR1237 PROTEIN"/>
    <property type="match status" value="1"/>
</dbReference>
<sequence length="329" mass="34491">MSGGVTTRRGLVAGGLAARFLWPGSTSAQGAWPSRPLRLIVPFPPGGASDLLGRLMADGLTARLGQPVVVENRGGAAGLTAAEYASKQPGDGHTLLLGTQPTQVFNKFLYSRLPYDPDRDFTPLSTVASVPYVLVVTPGLPAADLPGLIAYARAHPGRLNYGSSGIGGGMHLATHLFAERAGGDMVHVPYRGAAPAVTALVQGEVQLMVDLVPNSLPLVRSGQLRAFAVGLPERTPLLPGVPTFHEHGITDFDVPSWFILVAAGQIPLEAEERLRAAAEGTVADPAFAARLEAVSAQPMPISGPALRDFLAEQGARWEAVIRSAKVRLD</sequence>
<dbReference type="Proteomes" id="UP001524642">
    <property type="component" value="Unassembled WGS sequence"/>
</dbReference>
<keyword evidence="3" id="KW-1185">Reference proteome</keyword>
<dbReference type="CDD" id="cd07012">
    <property type="entry name" value="PBP2_Bug_TTT"/>
    <property type="match status" value="1"/>
</dbReference>